<gene>
    <name evidence="3" type="ORF">ACFPM3_05525</name>
</gene>
<reference evidence="4" key="1">
    <citation type="journal article" date="2019" name="Int. J. Syst. Evol. Microbiol.">
        <title>The Global Catalogue of Microorganisms (GCM) 10K type strain sequencing project: providing services to taxonomists for standard genome sequencing and annotation.</title>
        <authorList>
            <consortium name="The Broad Institute Genomics Platform"/>
            <consortium name="The Broad Institute Genome Sequencing Center for Infectious Disease"/>
            <person name="Wu L."/>
            <person name="Ma J."/>
        </authorList>
    </citation>
    <scope>NUCLEOTIDE SEQUENCE [LARGE SCALE GENOMIC DNA]</scope>
    <source>
        <strain evidence="4">CGMCC 4.1648</strain>
    </source>
</reference>
<feature type="transmembrane region" description="Helical" evidence="2">
    <location>
        <begin position="1062"/>
        <end position="1080"/>
    </location>
</feature>
<feature type="transmembrane region" description="Helical" evidence="2">
    <location>
        <begin position="1092"/>
        <end position="1113"/>
    </location>
</feature>
<keyword evidence="2" id="KW-0472">Membrane</keyword>
<keyword evidence="4" id="KW-1185">Reference proteome</keyword>
<keyword evidence="2" id="KW-1133">Transmembrane helix</keyword>
<evidence type="ECO:0000256" key="1">
    <source>
        <dbReference type="SAM" id="MobiDB-lite"/>
    </source>
</evidence>
<feature type="compositionally biased region" description="Basic and acidic residues" evidence="1">
    <location>
        <begin position="509"/>
        <end position="522"/>
    </location>
</feature>
<name>A0ABV9XCG5_9ACTN</name>
<evidence type="ECO:0000313" key="4">
    <source>
        <dbReference type="Proteomes" id="UP001595829"/>
    </source>
</evidence>
<proteinExistence type="predicted"/>
<evidence type="ECO:0000256" key="2">
    <source>
        <dbReference type="SAM" id="Phobius"/>
    </source>
</evidence>
<comment type="caution">
    <text evidence="3">The sequence shown here is derived from an EMBL/GenBank/DDBJ whole genome shotgun (WGS) entry which is preliminary data.</text>
</comment>
<feature type="region of interest" description="Disordered" evidence="1">
    <location>
        <begin position="499"/>
        <end position="529"/>
    </location>
</feature>
<sequence length="1174" mass="125898">MKTATAPSPAVPPAAKPVLPLKVNVSEVLSQDVVMAAGIHVDESSPAPLAVFRNPYTQAEDVLVVSEAGSGTALLHVSPDFTSSTGWQAVKLFDSHTPTEVVVITGKNQEGDPFVECFFLSLGSGYRSVLRSDGTWSEPFAVHVPEDGDRLRGLNVSHTVHNGHLRPLVYAGRASGSGWALHPASQPVWTRLDENARMTRVGSDHWASAAVVDGKLKVNHGVVGRLNERWDVEVPGYPQVKRVVAAFGDERQATFLILHADDTLHLWSCGPQGQPFGSCHVGDMTFRTAVAHLCETRQRGRIRWDIYGIDEKDVLWSLRQDPVRPVGDGGIPRWLPPTPLDKGIAGVAASVEPVDAPTLFSYVKGTKGLRMEFQDPHTSMWHEHDVRAPQTQAYELTHYRVEAAVTDATGAPLANYPVRLRPAEHASACTVTYQNRVMRIPREGVDLTTDACGKVTFGVAPNGLGASLLELSSADLAKPVPIQPGHAVHTYLSGHGTLRETDPGGALPKFDKHGDTLKDAQGRDNAPLAPLANKNPVLASIASQAIQRTALVGLGKKLPENAVGVRFSLGVSASRGQRTSGAPYQCVLLHNQEELDLAVADVSREEEGAEYGWLADRWNDLKHVYNEAVEGAKHLEEEARHKLRQLGGDLLRAAKNGLIEIDEAVLKGLHELSTIAVKIGNAIVKGIKVALHSLEQAAQFVANVFHQIEAFVEKVIAWLKALFDLKAIWNTKRALEEAMRKAPPAIAKATEAGRQRAATWLQGEKDNVLKSLNTVIQQLSGKKISELAAVPKGSSIGKVPQSHFTGNAHHNWLMDKMQSAGLPAVLTGLSLPQPVEPDGVEKLMQEVALRMSTAGQELEKGAKELAPAVLDTFRSSGGVSSAELAAILDGTKNILGAAFDTGTAIVDLGASLIESGMKGFGALLDAEIDNAVVKELFRWLARLSGNSDDDKPTYAGVIALVAAVPVTLIYKLAEGTDEQPFPHGRLPEASTLGTPQYRGCTLAAGILTAVQAIPMCAIDYKGDEAPQWLSLLNTLWTGAVAMLTFQGVALSEIDTWSNELKAAMGGVIAFAAYAAFLFFAQLKQGWSVLKPWMPLVMTVIGVACLGNVIRLVAQQAIDGLHTVAQSLLTFPNLFAFLNYDAIRKGPEEPLVAAVRMAIDIGGNVPGGTIIAARA</sequence>
<evidence type="ECO:0000313" key="3">
    <source>
        <dbReference type="EMBL" id="MFC5021613.1"/>
    </source>
</evidence>
<dbReference type="EMBL" id="JBHSJD010000002">
    <property type="protein sequence ID" value="MFC5021613.1"/>
    <property type="molecule type" value="Genomic_DNA"/>
</dbReference>
<accession>A0ABV9XCG5</accession>
<keyword evidence="2" id="KW-0812">Transmembrane</keyword>
<protein>
    <submittedName>
        <fullName evidence="3">Uncharacterized protein</fullName>
    </submittedName>
</protein>
<organism evidence="3 4">
    <name type="scientific">Streptomyces coeruleoprunus</name>
    <dbReference type="NCBI Taxonomy" id="285563"/>
    <lineage>
        <taxon>Bacteria</taxon>
        <taxon>Bacillati</taxon>
        <taxon>Actinomycetota</taxon>
        <taxon>Actinomycetes</taxon>
        <taxon>Kitasatosporales</taxon>
        <taxon>Streptomycetaceae</taxon>
        <taxon>Streptomyces</taxon>
    </lineage>
</organism>
<dbReference type="RefSeq" id="WP_345693565.1">
    <property type="nucleotide sequence ID" value="NZ_BAABIT010000001.1"/>
</dbReference>
<feature type="transmembrane region" description="Helical" evidence="2">
    <location>
        <begin position="1028"/>
        <end position="1050"/>
    </location>
</feature>
<dbReference type="Proteomes" id="UP001595829">
    <property type="component" value="Unassembled WGS sequence"/>
</dbReference>